<keyword evidence="2 6" id="KW-0812">Transmembrane</keyword>
<feature type="region of interest" description="Disordered" evidence="5">
    <location>
        <begin position="1"/>
        <end position="35"/>
    </location>
</feature>
<keyword evidence="3 6" id="KW-1133">Transmembrane helix</keyword>
<dbReference type="InterPro" id="IPR021147">
    <property type="entry name" value="DUF697"/>
</dbReference>
<organism evidence="7 8">
    <name type="scientific">Plesiocystis pacifica SIR-1</name>
    <dbReference type="NCBI Taxonomy" id="391625"/>
    <lineage>
        <taxon>Bacteria</taxon>
        <taxon>Pseudomonadati</taxon>
        <taxon>Myxococcota</taxon>
        <taxon>Polyangia</taxon>
        <taxon>Nannocystales</taxon>
        <taxon>Nannocystaceae</taxon>
        <taxon>Plesiocystis</taxon>
    </lineage>
</organism>
<keyword evidence="8" id="KW-1185">Reference proteome</keyword>
<evidence type="ECO:0000256" key="6">
    <source>
        <dbReference type="SAM" id="Phobius"/>
    </source>
</evidence>
<feature type="transmembrane region" description="Helical" evidence="6">
    <location>
        <begin position="98"/>
        <end position="119"/>
    </location>
</feature>
<evidence type="ECO:0000256" key="5">
    <source>
        <dbReference type="SAM" id="MobiDB-lite"/>
    </source>
</evidence>
<dbReference type="Proteomes" id="UP000005801">
    <property type="component" value="Unassembled WGS sequence"/>
</dbReference>
<evidence type="ECO:0000256" key="3">
    <source>
        <dbReference type="ARBA" id="ARBA00022989"/>
    </source>
</evidence>
<dbReference type="Pfam" id="PF05128">
    <property type="entry name" value="DUF697"/>
    <property type="match status" value="1"/>
</dbReference>
<dbReference type="STRING" id="391625.PPSIR1_00545"/>
<evidence type="ECO:0000313" key="7">
    <source>
        <dbReference type="EMBL" id="EDM78176.1"/>
    </source>
</evidence>
<accession>A6G7G7</accession>
<feature type="compositionally biased region" description="Polar residues" evidence="5">
    <location>
        <begin position="1"/>
        <end position="33"/>
    </location>
</feature>
<dbReference type="GO" id="GO:0016020">
    <property type="term" value="C:membrane"/>
    <property type="evidence" value="ECO:0007669"/>
    <property type="project" value="UniProtKB-SubCell"/>
</dbReference>
<evidence type="ECO:0000256" key="4">
    <source>
        <dbReference type="ARBA" id="ARBA00023136"/>
    </source>
</evidence>
<name>A6G7G7_9BACT</name>
<comment type="subcellular location">
    <subcellularLocation>
        <location evidence="1">Membrane</location>
        <topology evidence="1">Multi-pass membrane protein</topology>
    </subcellularLocation>
</comment>
<feature type="transmembrane region" description="Helical" evidence="6">
    <location>
        <begin position="125"/>
        <end position="145"/>
    </location>
</feature>
<proteinExistence type="predicted"/>
<evidence type="ECO:0000256" key="2">
    <source>
        <dbReference type="ARBA" id="ARBA00022692"/>
    </source>
</evidence>
<sequence>MSDAMATQSDTDNTSDASTGAETNGASAPSQGSGDRESRLLKAEAIVHRNVLWAFSAGILPLPMFDLVAITGVQVKLLKELSDLYGLEFTEGIAKKAVTSLLVGMGGVGLGGAIGASMLKFVPVVGYALSAASVPVVSGALTHAVGRAFIMHFESGGTILDFDPKAMREFFKTEFERAKETVSKLDPKQAKAAASSEPEIEVTPTP</sequence>
<evidence type="ECO:0000313" key="8">
    <source>
        <dbReference type="Proteomes" id="UP000005801"/>
    </source>
</evidence>
<dbReference type="AlphaFoldDB" id="A6G7G7"/>
<evidence type="ECO:0000256" key="1">
    <source>
        <dbReference type="ARBA" id="ARBA00004141"/>
    </source>
</evidence>
<comment type="caution">
    <text evidence="7">The sequence shown here is derived from an EMBL/GenBank/DDBJ whole genome shotgun (WGS) entry which is preliminary data.</text>
</comment>
<dbReference type="eggNOG" id="COG3597">
    <property type="taxonomic scope" value="Bacteria"/>
</dbReference>
<evidence type="ECO:0008006" key="9">
    <source>
        <dbReference type="Google" id="ProtNLM"/>
    </source>
</evidence>
<gene>
    <name evidence="7" type="ORF">PPSIR1_00545</name>
</gene>
<feature type="transmembrane region" description="Helical" evidence="6">
    <location>
        <begin position="51"/>
        <end position="77"/>
    </location>
</feature>
<protein>
    <recommendedName>
        <fullName evidence="9">GTPase domain-containing protein</fullName>
    </recommendedName>
</protein>
<reference evidence="7 8" key="1">
    <citation type="submission" date="2007-06" db="EMBL/GenBank/DDBJ databases">
        <authorList>
            <person name="Shimkets L."/>
            <person name="Ferriera S."/>
            <person name="Johnson J."/>
            <person name="Kravitz S."/>
            <person name="Beeson K."/>
            <person name="Sutton G."/>
            <person name="Rogers Y.-H."/>
            <person name="Friedman R."/>
            <person name="Frazier M."/>
            <person name="Venter J.C."/>
        </authorList>
    </citation>
    <scope>NUCLEOTIDE SEQUENCE [LARGE SCALE GENOMIC DNA]</scope>
    <source>
        <strain evidence="7 8">SIR-1</strain>
    </source>
</reference>
<feature type="region of interest" description="Disordered" evidence="5">
    <location>
        <begin position="182"/>
        <end position="206"/>
    </location>
</feature>
<dbReference type="EMBL" id="ABCS01000034">
    <property type="protein sequence ID" value="EDM78176.1"/>
    <property type="molecule type" value="Genomic_DNA"/>
</dbReference>
<keyword evidence="4 6" id="KW-0472">Membrane</keyword>